<dbReference type="InterPro" id="IPR051729">
    <property type="entry name" value="Opine/Lysopine_DH"/>
</dbReference>
<evidence type="ECO:0000259" key="1">
    <source>
        <dbReference type="Pfam" id="PF02317"/>
    </source>
</evidence>
<dbReference type="OrthoDB" id="6058913at2759"/>
<evidence type="ECO:0000313" key="2">
    <source>
        <dbReference type="EMBL" id="KOO24262.1"/>
    </source>
</evidence>
<dbReference type="InterPro" id="IPR013328">
    <property type="entry name" value="6PGD_dom2"/>
</dbReference>
<dbReference type="Gene3D" id="3.40.50.720">
    <property type="entry name" value="NAD(P)-binding Rossmann-like Domain"/>
    <property type="match status" value="1"/>
</dbReference>
<dbReference type="PANTHER" id="PTHR38015">
    <property type="entry name" value="BLR6086 PROTEIN"/>
    <property type="match status" value="1"/>
</dbReference>
<accession>A0A0M0JD13</accession>
<dbReference type="Gene3D" id="1.10.1040.10">
    <property type="entry name" value="N-(1-d-carboxylethyl)-l-norvaline Dehydrogenase, domain 2"/>
    <property type="match status" value="1"/>
</dbReference>
<dbReference type="SUPFAM" id="SSF51735">
    <property type="entry name" value="NAD(P)-binding Rossmann-fold domains"/>
    <property type="match status" value="1"/>
</dbReference>
<evidence type="ECO:0000313" key="3">
    <source>
        <dbReference type="Proteomes" id="UP000037460"/>
    </source>
</evidence>
<dbReference type="InterPro" id="IPR008927">
    <property type="entry name" value="6-PGluconate_DH-like_C_sf"/>
</dbReference>
<dbReference type="InterPro" id="IPR036291">
    <property type="entry name" value="NAD(P)-bd_dom_sf"/>
</dbReference>
<organism evidence="2 3">
    <name type="scientific">Chrysochromulina tobinii</name>
    <dbReference type="NCBI Taxonomy" id="1460289"/>
    <lineage>
        <taxon>Eukaryota</taxon>
        <taxon>Haptista</taxon>
        <taxon>Haptophyta</taxon>
        <taxon>Prymnesiophyceae</taxon>
        <taxon>Prymnesiales</taxon>
        <taxon>Chrysochromulinaceae</taxon>
        <taxon>Chrysochromulina</taxon>
    </lineage>
</organism>
<dbReference type="GO" id="GO:0016491">
    <property type="term" value="F:oxidoreductase activity"/>
    <property type="evidence" value="ECO:0007669"/>
    <property type="project" value="InterPro"/>
</dbReference>
<reference evidence="3" key="1">
    <citation type="journal article" date="2015" name="PLoS Genet.">
        <title>Genome Sequence and Transcriptome Analyses of Chrysochromulina tobin: Metabolic Tools for Enhanced Algal Fitness in the Prominent Order Prymnesiales (Haptophyceae).</title>
        <authorList>
            <person name="Hovde B.T."/>
            <person name="Deodato C.R."/>
            <person name="Hunsperger H.M."/>
            <person name="Ryken S.A."/>
            <person name="Yost W."/>
            <person name="Jha R.K."/>
            <person name="Patterson J."/>
            <person name="Monnat R.J. Jr."/>
            <person name="Barlow S.B."/>
            <person name="Starkenburg S.R."/>
            <person name="Cattolico R.A."/>
        </authorList>
    </citation>
    <scope>NUCLEOTIDE SEQUENCE</scope>
    <source>
        <strain evidence="3">CCMP291</strain>
    </source>
</reference>
<proteinExistence type="predicted"/>
<gene>
    <name evidence="2" type="ORF">Ctob_003452</name>
</gene>
<comment type="caution">
    <text evidence="2">The sequence shown here is derived from an EMBL/GenBank/DDBJ whole genome shotgun (WGS) entry which is preliminary data.</text>
</comment>
<keyword evidence="3" id="KW-1185">Reference proteome</keyword>
<name>A0A0M0JD13_9EUKA</name>
<dbReference type="InterPro" id="IPR003421">
    <property type="entry name" value="Opine_DH"/>
</dbReference>
<dbReference type="SUPFAM" id="SSF48179">
    <property type="entry name" value="6-phosphogluconate dehydrogenase C-terminal domain-like"/>
    <property type="match status" value="1"/>
</dbReference>
<dbReference type="EMBL" id="JWZX01003111">
    <property type="protein sequence ID" value="KOO24262.1"/>
    <property type="molecule type" value="Genomic_DNA"/>
</dbReference>
<dbReference type="AlphaFoldDB" id="A0A0M0JD13"/>
<feature type="domain" description="Opine dehydrogenase" evidence="1">
    <location>
        <begin position="188"/>
        <end position="357"/>
    </location>
</feature>
<protein>
    <submittedName>
        <fullName evidence="2">Octopine dehydrogenase</fullName>
    </submittedName>
</protein>
<sequence length="403" mass="44214">MYVTVVGGGNSTPIFAALAADAGHTVAILTRRPKDWDANDIGFVNDDLGYCDGKTEFRTKIALVTADPAECIPQSDMIFIAGLPIHHNPEVLRKIKPHMDMTKHVYVGSICAYGGFNWVAAEALGEGAYSLFGTQLIPWCCGTKEYGRTGAIFGAKRLLRIATEGGEDKDGVVPLLAKILKMPFLTHTDFIASTLWPNNPSLHPPILYGLFKDWDGKTPYDPATLPTLIYADLRTDSAKTLVAEDLELCAIAKKLSEMYPNNRHLKSNFSMHHCVNENYLEQITCKWDAVSSIITNKAFSKHKIPYTQVEGGVVPTLQHKFFETDLPFGLCTFVDIARMIGVETPTIDAMICWNQKLIGKEYMTATGLIDGRDAGECVLPSKLGLTATTLEYGFRGGTPAEIS</sequence>
<dbReference type="Pfam" id="PF02317">
    <property type="entry name" value="Octopine_DH"/>
    <property type="match status" value="1"/>
</dbReference>
<dbReference type="PANTHER" id="PTHR38015:SF1">
    <property type="entry name" value="OPINE DEHYDROGENASE DOMAIN-CONTAINING PROTEIN"/>
    <property type="match status" value="1"/>
</dbReference>
<dbReference type="Proteomes" id="UP000037460">
    <property type="component" value="Unassembled WGS sequence"/>
</dbReference>